<reference evidence="2 3" key="1">
    <citation type="submission" date="2022-04" db="EMBL/GenBank/DDBJ databases">
        <title>Genome draft of Actinomadura sp. ATCC 31491.</title>
        <authorList>
            <person name="Shi X."/>
            <person name="Du Y."/>
        </authorList>
    </citation>
    <scope>NUCLEOTIDE SEQUENCE [LARGE SCALE GENOMIC DNA]</scope>
    <source>
        <strain evidence="2 3">ATCC 31491</strain>
    </source>
</reference>
<name>A0ABT0G2M9_9ACTN</name>
<evidence type="ECO:0000313" key="2">
    <source>
        <dbReference type="EMBL" id="MCK2218870.1"/>
    </source>
</evidence>
<organism evidence="2 3">
    <name type="scientific">Actinomadura luzonensis</name>
    <dbReference type="NCBI Taxonomy" id="2805427"/>
    <lineage>
        <taxon>Bacteria</taxon>
        <taxon>Bacillati</taxon>
        <taxon>Actinomycetota</taxon>
        <taxon>Actinomycetes</taxon>
        <taxon>Streptosporangiales</taxon>
        <taxon>Thermomonosporaceae</taxon>
        <taxon>Actinomadura</taxon>
    </lineage>
</organism>
<sequence>MSAEPLLPREVAGALEEYGRLLGEHGITWGEPETPCVKFFARSRVLPPELADRFWRLVFDAVAAERPGEATDRIGARLAETDYDMVLRDTLDGELPGHLVALRLGPDGHLLEGAPRTVLLPPRVAPAGAGRARTGRRAGRVRWWHCPAAPPPRPPGQPPPRPLGQPPPPPPPPGRPRCGS</sequence>
<keyword evidence="3" id="KW-1185">Reference proteome</keyword>
<protein>
    <submittedName>
        <fullName evidence="2">Uncharacterized protein</fullName>
    </submittedName>
</protein>
<dbReference type="RefSeq" id="WP_247815563.1">
    <property type="nucleotide sequence ID" value="NZ_JAKRKC020000002.1"/>
</dbReference>
<dbReference type="Proteomes" id="UP001317259">
    <property type="component" value="Unassembled WGS sequence"/>
</dbReference>
<gene>
    <name evidence="2" type="ORF">MF672_034510</name>
</gene>
<evidence type="ECO:0000313" key="3">
    <source>
        <dbReference type="Proteomes" id="UP001317259"/>
    </source>
</evidence>
<accession>A0ABT0G2M9</accession>
<feature type="compositionally biased region" description="Pro residues" evidence="1">
    <location>
        <begin position="148"/>
        <end position="180"/>
    </location>
</feature>
<proteinExistence type="predicted"/>
<evidence type="ECO:0000256" key="1">
    <source>
        <dbReference type="SAM" id="MobiDB-lite"/>
    </source>
</evidence>
<comment type="caution">
    <text evidence="2">The sequence shown here is derived from an EMBL/GenBank/DDBJ whole genome shotgun (WGS) entry which is preliminary data.</text>
</comment>
<dbReference type="EMBL" id="JAKRKC020000002">
    <property type="protein sequence ID" value="MCK2218870.1"/>
    <property type="molecule type" value="Genomic_DNA"/>
</dbReference>
<feature type="region of interest" description="Disordered" evidence="1">
    <location>
        <begin position="144"/>
        <end position="180"/>
    </location>
</feature>